<dbReference type="OrthoDB" id="10577641at2759"/>
<feature type="domain" description="DUF7869" evidence="1">
    <location>
        <begin position="273"/>
        <end position="361"/>
    </location>
</feature>
<dbReference type="InParanoid" id="G0NEW6"/>
<keyword evidence="3" id="KW-1185">Reference proteome</keyword>
<protein>
    <recommendedName>
        <fullName evidence="1">DUF7869 domain-containing protein</fullName>
    </recommendedName>
</protein>
<dbReference type="eggNOG" id="ENOG502TJJ4">
    <property type="taxonomic scope" value="Eukaryota"/>
</dbReference>
<dbReference type="STRING" id="135651.G0NEW6"/>
<reference evidence="3" key="1">
    <citation type="submission" date="2011-07" db="EMBL/GenBank/DDBJ databases">
        <authorList>
            <consortium name="Caenorhabditis brenneri Sequencing and Analysis Consortium"/>
            <person name="Wilson R.K."/>
        </authorList>
    </citation>
    <scope>NUCLEOTIDE SEQUENCE [LARGE SCALE GENOMIC DNA]</scope>
    <source>
        <strain evidence="3">PB2801</strain>
    </source>
</reference>
<dbReference type="Proteomes" id="UP000008068">
    <property type="component" value="Unassembled WGS sequence"/>
</dbReference>
<accession>G0NEW6</accession>
<proteinExistence type="predicted"/>
<gene>
    <name evidence="2" type="ORF">CAEBREN_03401</name>
</gene>
<evidence type="ECO:0000259" key="1">
    <source>
        <dbReference type="Pfam" id="PF25273"/>
    </source>
</evidence>
<dbReference type="HOGENOM" id="CLU_305492_0_0_1"/>
<dbReference type="PANTHER" id="PTHR33153:SF3">
    <property type="entry name" value="TRAFFICKING PROTEIN PARTICLE COMPLEX SUBUNIT 11 DOMAIN-CONTAINING PROTEIN"/>
    <property type="match status" value="1"/>
</dbReference>
<dbReference type="AlphaFoldDB" id="G0NEW6"/>
<name>G0NEW6_CAEBE</name>
<evidence type="ECO:0000313" key="3">
    <source>
        <dbReference type="Proteomes" id="UP000008068"/>
    </source>
</evidence>
<sequence>MDELLEDEKQFLQMAMPKHAYPSEQILGTECCKSHCVFFLSRYDVLCARHHYINYCNSMKNIGILEYRYLFINTVKRIYEDQMSIVTLKDNVPACPILMARVFGMSYHVFMNALTGPTIAKYKFRPCVTSEYSGTFSMTHLRKRMELRIRERKADSLTRCTPCSVLPEMMKNSSGSHKKEAEQIWKIHIRAISQQRSIIDCLCKQSRDPDMDLTVMLADSMSNKHTKIPQFVSRPKCVGDGDRCALSLTTVQIAEKTGVGLFYNSDYPLLQGKYSHDSSYNISLIIDSMQKLSAIPSKLYLIMDSCRNNKSHVFFGSMGFLLLKIQKLQQITILYPSVGHTHLSVDSHFGTLTKRIREADLMDPKGDNFICTYFTQKRFFIEFATFIADIPSVSNVDESPTIYDFNQIGQFLKKKDGVCSHGQICLSKTNEAASINASLLFGVDNDQQAADLFTDEFDVNSFNPAIKFPEIEPVELTIKHVLKRGGAVFSKDNEKNFHECLTDFGEKSFRFAISSINSKEGKIAAPQVFSDQDPQVTVLEFLNSLKVSQFFKEFIAEVDAVLEVLKNLPLIYQQTTIAEDFKNIIAASIWRSMNDLYLEKKEEVEEYGYSVEIEDILGSCNDMRTVGDIVKERIQKGDIDGNDERFKLIRVEAIAMYDTTYTIHTPYVCFTTLSHIKIIDMELLDYIENGVLNLNQYSIQKYEPEIPYDKNDETFRKLVNAFFFNSKKSAAKFHFFTEIHKFFRPDECYTVECNDGKTLRAPRIFFEIYSDGFDAARRRNAEREGKDPNKFKMDLPKHLVKKLLYALIDPRTIKDLSIEDLLKVLEVSQYWLFTDVQTKLVTFIVEKSEQEQCSIIQQLFETHPNETVDAIAAEKPEILVYWRDFPMSGNYLKDLDLLITKIQVGQLVNPLPLLAQKGKCKERITEEWLIKTFLNEESDKVLVKEFKKVITKWQGYTPAAPIRTCRKRRTV</sequence>
<dbReference type="PANTHER" id="PTHR33153">
    <property type="entry name" value="MYND-TYPE DOMAIN-CONTAINING PROTEIN"/>
    <property type="match status" value="1"/>
</dbReference>
<dbReference type="Pfam" id="PF25273">
    <property type="entry name" value="DUF7869"/>
    <property type="match status" value="1"/>
</dbReference>
<organism evidence="3">
    <name type="scientific">Caenorhabditis brenneri</name>
    <name type="common">Nematode worm</name>
    <dbReference type="NCBI Taxonomy" id="135651"/>
    <lineage>
        <taxon>Eukaryota</taxon>
        <taxon>Metazoa</taxon>
        <taxon>Ecdysozoa</taxon>
        <taxon>Nematoda</taxon>
        <taxon>Chromadorea</taxon>
        <taxon>Rhabditida</taxon>
        <taxon>Rhabditina</taxon>
        <taxon>Rhabditomorpha</taxon>
        <taxon>Rhabditoidea</taxon>
        <taxon>Rhabditidae</taxon>
        <taxon>Peloderinae</taxon>
        <taxon>Caenorhabditis</taxon>
    </lineage>
</organism>
<dbReference type="InterPro" id="IPR057191">
    <property type="entry name" value="DUF7869"/>
</dbReference>
<evidence type="ECO:0000313" key="2">
    <source>
        <dbReference type="EMBL" id="EGT59061.1"/>
    </source>
</evidence>
<dbReference type="EMBL" id="GL379874">
    <property type="protein sequence ID" value="EGT59061.1"/>
    <property type="molecule type" value="Genomic_DNA"/>
</dbReference>